<dbReference type="Proteomes" id="UP000479000">
    <property type="component" value="Unassembled WGS sequence"/>
</dbReference>
<dbReference type="InterPro" id="IPR052769">
    <property type="entry name" value="TPR_domain_protein"/>
</dbReference>
<dbReference type="InterPro" id="IPR011990">
    <property type="entry name" value="TPR-like_helical_dom_sf"/>
</dbReference>
<dbReference type="OrthoDB" id="66418at2759"/>
<name>A0A6H5GI21_9HEMI</name>
<sequence>MGGDQQTIQIPWLRVFLAAFIGLPAVGYVYYCMSKPYRRSDVVDGKEEKKKKSVGEETSSAKPALVARLKENGNELFKNNQYRAAIRSYSEAIETCPPPDTTTLAALYQNRAAAFDAL</sequence>
<protein>
    <submittedName>
        <fullName evidence="2">Uncharacterized protein</fullName>
    </submittedName>
</protein>
<evidence type="ECO:0000313" key="3">
    <source>
        <dbReference type="Proteomes" id="UP000479000"/>
    </source>
</evidence>
<gene>
    <name evidence="2" type="ORF">NTEN_LOCUS8490</name>
</gene>
<dbReference type="PANTHER" id="PTHR46014:SF1">
    <property type="entry name" value="TETRATRICOPEPTIDE REPEAT PROTEIN 1"/>
    <property type="match status" value="1"/>
</dbReference>
<keyword evidence="1" id="KW-0472">Membrane</keyword>
<keyword evidence="1" id="KW-0812">Transmembrane</keyword>
<dbReference type="SUPFAM" id="SSF48452">
    <property type="entry name" value="TPR-like"/>
    <property type="match status" value="1"/>
</dbReference>
<dbReference type="EMBL" id="CADCXU010012825">
    <property type="protein sequence ID" value="CAB0002703.1"/>
    <property type="molecule type" value="Genomic_DNA"/>
</dbReference>
<feature type="transmembrane region" description="Helical" evidence="1">
    <location>
        <begin position="12"/>
        <end position="31"/>
    </location>
</feature>
<evidence type="ECO:0000313" key="2">
    <source>
        <dbReference type="EMBL" id="CAB0002703.1"/>
    </source>
</evidence>
<dbReference type="AlphaFoldDB" id="A0A6H5GI21"/>
<keyword evidence="1" id="KW-1133">Transmembrane helix</keyword>
<proteinExistence type="predicted"/>
<evidence type="ECO:0000256" key="1">
    <source>
        <dbReference type="SAM" id="Phobius"/>
    </source>
</evidence>
<reference evidence="2 3" key="1">
    <citation type="submission" date="2020-02" db="EMBL/GenBank/DDBJ databases">
        <authorList>
            <person name="Ferguson B K."/>
        </authorList>
    </citation>
    <scope>NUCLEOTIDE SEQUENCE [LARGE SCALE GENOMIC DNA]</scope>
</reference>
<dbReference type="PANTHER" id="PTHR46014">
    <property type="entry name" value="TETRATRICOPEPTIDE REPEAT PROTEIN 1"/>
    <property type="match status" value="1"/>
</dbReference>
<dbReference type="Gene3D" id="1.25.40.10">
    <property type="entry name" value="Tetratricopeptide repeat domain"/>
    <property type="match status" value="1"/>
</dbReference>
<feature type="non-terminal residue" evidence="2">
    <location>
        <position position="118"/>
    </location>
</feature>
<organism evidence="2 3">
    <name type="scientific">Nesidiocoris tenuis</name>
    <dbReference type="NCBI Taxonomy" id="355587"/>
    <lineage>
        <taxon>Eukaryota</taxon>
        <taxon>Metazoa</taxon>
        <taxon>Ecdysozoa</taxon>
        <taxon>Arthropoda</taxon>
        <taxon>Hexapoda</taxon>
        <taxon>Insecta</taxon>
        <taxon>Pterygota</taxon>
        <taxon>Neoptera</taxon>
        <taxon>Paraneoptera</taxon>
        <taxon>Hemiptera</taxon>
        <taxon>Heteroptera</taxon>
        <taxon>Panheteroptera</taxon>
        <taxon>Cimicomorpha</taxon>
        <taxon>Miridae</taxon>
        <taxon>Dicyphina</taxon>
        <taxon>Nesidiocoris</taxon>
    </lineage>
</organism>
<keyword evidence="3" id="KW-1185">Reference proteome</keyword>
<accession>A0A6H5GI21</accession>